<dbReference type="WBParaSite" id="PSAMB.scaffold21904size554.g38451.t1">
    <property type="protein sequence ID" value="PSAMB.scaffold21904size554.g38451.t1"/>
    <property type="gene ID" value="PSAMB.scaffold21904size554.g38451"/>
</dbReference>
<evidence type="ECO:0000313" key="2">
    <source>
        <dbReference type="Proteomes" id="UP000887566"/>
    </source>
</evidence>
<feature type="region of interest" description="Disordered" evidence="1">
    <location>
        <begin position="21"/>
        <end position="60"/>
    </location>
</feature>
<dbReference type="Proteomes" id="UP000887566">
    <property type="component" value="Unplaced"/>
</dbReference>
<reference evidence="3" key="1">
    <citation type="submission" date="2022-11" db="UniProtKB">
        <authorList>
            <consortium name="WormBaseParasite"/>
        </authorList>
    </citation>
    <scope>IDENTIFICATION</scope>
</reference>
<protein>
    <submittedName>
        <fullName evidence="3">Uncharacterized protein</fullName>
    </submittedName>
</protein>
<evidence type="ECO:0000313" key="3">
    <source>
        <dbReference type="WBParaSite" id="PSAMB.scaffold21904size554.g38451.t1"/>
    </source>
</evidence>
<evidence type="ECO:0000256" key="1">
    <source>
        <dbReference type="SAM" id="MobiDB-lite"/>
    </source>
</evidence>
<name>A0A914VLD8_9BILA</name>
<keyword evidence="2" id="KW-1185">Reference proteome</keyword>
<accession>A0A914VLD8</accession>
<sequence length="60" mass="6636">VRGDGGLLEYRKARSFEVCEDDHRTGRFYPQDSTSSADGVMESPMSGYSSENYVDPGVAR</sequence>
<dbReference type="AlphaFoldDB" id="A0A914VLD8"/>
<proteinExistence type="predicted"/>
<organism evidence="2 3">
    <name type="scientific">Plectus sambesii</name>
    <dbReference type="NCBI Taxonomy" id="2011161"/>
    <lineage>
        <taxon>Eukaryota</taxon>
        <taxon>Metazoa</taxon>
        <taxon>Ecdysozoa</taxon>
        <taxon>Nematoda</taxon>
        <taxon>Chromadorea</taxon>
        <taxon>Plectida</taxon>
        <taxon>Plectina</taxon>
        <taxon>Plectoidea</taxon>
        <taxon>Plectidae</taxon>
        <taxon>Plectus</taxon>
    </lineage>
</organism>